<proteinExistence type="predicted"/>
<evidence type="ECO:0000313" key="2">
    <source>
        <dbReference type="Proteomes" id="UP001385951"/>
    </source>
</evidence>
<sequence length="245" mass="28371">MSQVQTAEYVFKSVQNTLKQSDHIESHRLLHEWDSIKKKYYDYKPSYDVAVLECKRFLRDNKVPAKAIDRAMDTFVKGADKHAKALVNAAAPFVRLLQNWRDFCCRFREIRTETNTEYSAFLGMLGLGDIFNLNKILASTVVIWCREFLQAVFIRTNTPEDRMKESLDPPIYQCIAIFEGVQLACDYVKFVISHNDHIISQRGLAALALPDNTRRELSKAGTYLTPMLQEYDICIKRCHQMCECP</sequence>
<comment type="caution">
    <text evidence="1">The sequence shown here is derived from an EMBL/GenBank/DDBJ whole genome shotgun (WGS) entry which is preliminary data.</text>
</comment>
<reference evidence="1 2" key="1">
    <citation type="submission" date="2022-09" db="EMBL/GenBank/DDBJ databases">
        <authorList>
            <person name="Palmer J.M."/>
        </authorList>
    </citation>
    <scope>NUCLEOTIDE SEQUENCE [LARGE SCALE GENOMIC DNA]</scope>
    <source>
        <strain evidence="1 2">DSM 7382</strain>
    </source>
</reference>
<evidence type="ECO:0000313" key="1">
    <source>
        <dbReference type="EMBL" id="KAK7692185.1"/>
    </source>
</evidence>
<dbReference type="AlphaFoldDB" id="A0AAW0GSG3"/>
<name>A0AAW0GSG3_9APHY</name>
<dbReference type="Proteomes" id="UP001385951">
    <property type="component" value="Unassembled WGS sequence"/>
</dbReference>
<organism evidence="1 2">
    <name type="scientific">Cerrena zonata</name>
    <dbReference type="NCBI Taxonomy" id="2478898"/>
    <lineage>
        <taxon>Eukaryota</taxon>
        <taxon>Fungi</taxon>
        <taxon>Dikarya</taxon>
        <taxon>Basidiomycota</taxon>
        <taxon>Agaricomycotina</taxon>
        <taxon>Agaricomycetes</taxon>
        <taxon>Polyporales</taxon>
        <taxon>Cerrenaceae</taxon>
        <taxon>Cerrena</taxon>
    </lineage>
</organism>
<gene>
    <name evidence="1" type="ORF">QCA50_003808</name>
</gene>
<protein>
    <submittedName>
        <fullName evidence="1">Uncharacterized protein</fullName>
    </submittedName>
</protein>
<keyword evidence="2" id="KW-1185">Reference proteome</keyword>
<dbReference type="EMBL" id="JASBNA010000004">
    <property type="protein sequence ID" value="KAK7692185.1"/>
    <property type="molecule type" value="Genomic_DNA"/>
</dbReference>
<accession>A0AAW0GSG3</accession>